<evidence type="ECO:0000256" key="1">
    <source>
        <dbReference type="ARBA" id="ARBA00022853"/>
    </source>
</evidence>
<dbReference type="WBParaSite" id="nRc.2.0.1.t25469-RA">
    <property type="protein sequence ID" value="nRc.2.0.1.t25469-RA"/>
    <property type="gene ID" value="nRc.2.0.1.g25469"/>
</dbReference>
<evidence type="ECO:0000313" key="7">
    <source>
        <dbReference type="WBParaSite" id="nRc.2.0.1.t25469-RA"/>
    </source>
</evidence>
<dbReference type="SUPFAM" id="SSF57667">
    <property type="entry name" value="beta-beta-alpha zinc fingers"/>
    <property type="match status" value="1"/>
</dbReference>
<dbReference type="AlphaFoldDB" id="A0A915JH78"/>
<protein>
    <submittedName>
        <fullName evidence="7">C2H2-type domain-containing protein</fullName>
    </submittedName>
</protein>
<dbReference type="GO" id="GO:0006325">
    <property type="term" value="P:chromatin organization"/>
    <property type="evidence" value="ECO:0007669"/>
    <property type="project" value="UniProtKB-KW"/>
</dbReference>
<dbReference type="GO" id="GO:0008270">
    <property type="term" value="F:zinc ion binding"/>
    <property type="evidence" value="ECO:0007669"/>
    <property type="project" value="UniProtKB-KW"/>
</dbReference>
<proteinExistence type="inferred from homology"/>
<organism evidence="6 7">
    <name type="scientific">Romanomermis culicivorax</name>
    <name type="common">Nematode worm</name>
    <dbReference type="NCBI Taxonomy" id="13658"/>
    <lineage>
        <taxon>Eukaryota</taxon>
        <taxon>Metazoa</taxon>
        <taxon>Ecdysozoa</taxon>
        <taxon>Nematoda</taxon>
        <taxon>Enoplea</taxon>
        <taxon>Dorylaimia</taxon>
        <taxon>Mermithida</taxon>
        <taxon>Mermithoidea</taxon>
        <taxon>Mermithidae</taxon>
        <taxon>Romanomermis</taxon>
    </lineage>
</organism>
<dbReference type="SMART" id="SM00355">
    <property type="entry name" value="ZnF_C2H2"/>
    <property type="match status" value="2"/>
</dbReference>
<evidence type="ECO:0000259" key="5">
    <source>
        <dbReference type="PROSITE" id="PS50157"/>
    </source>
</evidence>
<evidence type="ECO:0000256" key="2">
    <source>
        <dbReference type="ARBA" id="ARBA00037930"/>
    </source>
</evidence>
<dbReference type="InterPro" id="IPR013087">
    <property type="entry name" value="Znf_C2H2_type"/>
</dbReference>
<dbReference type="GO" id="GO:0006357">
    <property type="term" value="P:regulation of transcription by RNA polymerase II"/>
    <property type="evidence" value="ECO:0007669"/>
    <property type="project" value="TreeGrafter"/>
</dbReference>
<dbReference type="PANTHER" id="PTHR46541">
    <property type="entry name" value="ZINC FINGER PROTEIN AEBP2"/>
    <property type="match status" value="1"/>
</dbReference>
<dbReference type="PANTHER" id="PTHR46541:SF1">
    <property type="entry name" value="ZINC FINGER PROTEIN AEBP2"/>
    <property type="match status" value="1"/>
</dbReference>
<dbReference type="InterPro" id="IPR052130">
    <property type="entry name" value="AEBP2/jing_C2H2-ZnF"/>
</dbReference>
<comment type="similarity">
    <text evidence="2">Belongs to the AEBP2/jing C2H2-type zinc-finger family.</text>
</comment>
<keyword evidence="3" id="KW-0863">Zinc-finger</keyword>
<evidence type="ECO:0000256" key="3">
    <source>
        <dbReference type="PROSITE-ProRule" id="PRU00042"/>
    </source>
</evidence>
<keyword evidence="1" id="KW-0156">Chromatin regulator</keyword>
<accession>A0A915JH78</accession>
<dbReference type="Gene3D" id="3.30.160.60">
    <property type="entry name" value="Classic Zinc Finger"/>
    <property type="match status" value="1"/>
</dbReference>
<keyword evidence="3" id="KW-0862">Zinc</keyword>
<dbReference type="PROSITE" id="PS00028">
    <property type="entry name" value="ZINC_FINGER_C2H2_1"/>
    <property type="match status" value="1"/>
</dbReference>
<dbReference type="PROSITE" id="PS50157">
    <property type="entry name" value="ZINC_FINGER_C2H2_2"/>
    <property type="match status" value="1"/>
</dbReference>
<evidence type="ECO:0000256" key="4">
    <source>
        <dbReference type="SAM" id="MobiDB-lite"/>
    </source>
</evidence>
<feature type="domain" description="C2H2-type" evidence="5">
    <location>
        <begin position="294"/>
        <end position="323"/>
    </location>
</feature>
<reference evidence="7" key="1">
    <citation type="submission" date="2022-11" db="UniProtKB">
        <authorList>
            <consortium name="WormBaseParasite"/>
        </authorList>
    </citation>
    <scope>IDENTIFICATION</scope>
</reference>
<keyword evidence="3" id="KW-0479">Metal-binding</keyword>
<sequence length="508" mass="57485">MANLVMPDNSTVSSSSYFCGRSENIFNGDYIFGENCTSNNDSDNNNTETCRPDFEKIDKLENNFMQSPLAESPKSDDCSLFSLSPAASISCRSSSRLSESPPNSNYARKIGDDSRQKIDENYQKTNIFRNLEHYFRNLNKNHDQNSCDSGFESCPGSSVDPKSPVFPVIVGSSSSDDLDDDHVTGIACVWADCEMRLNITVNYSANDEQPSSSNDERDFYELHEHVMENHVRILRTNKQSSSCKTSGCEKSKQSSSPPNYACMWRGCRFYEQHCKSYEWLENHVLEKHGGPRPYRCVVEDCTQRFTSRFYLEKHVNAHFSIKSIAAAPSDFQANKIPLLNSSKNSSAVANMAKVAKKAASVEHRGNLSRCDSFEDDSRLDDLLRWKAILAYKERQNKGKWKTTAISRNLNSYLGGYCSIKNIEFTDTNNNNNTNLNQNSCLSNGNTASSSKKYSSLFHNICCTNELENLLKKHGKYVQADSEITFSCLVSMIYIRMNERHDIINDRKP</sequence>
<dbReference type="GO" id="GO:0035098">
    <property type="term" value="C:ESC/E(Z) complex"/>
    <property type="evidence" value="ECO:0007669"/>
    <property type="project" value="TreeGrafter"/>
</dbReference>
<keyword evidence="6" id="KW-1185">Reference proteome</keyword>
<name>A0A915JH78_ROMCU</name>
<dbReference type="InterPro" id="IPR036236">
    <property type="entry name" value="Znf_C2H2_sf"/>
</dbReference>
<feature type="compositionally biased region" description="Low complexity" evidence="4">
    <location>
        <begin position="92"/>
        <end position="105"/>
    </location>
</feature>
<feature type="region of interest" description="Disordered" evidence="4">
    <location>
        <begin position="92"/>
        <end position="114"/>
    </location>
</feature>
<evidence type="ECO:0000313" key="6">
    <source>
        <dbReference type="Proteomes" id="UP000887565"/>
    </source>
</evidence>
<dbReference type="Proteomes" id="UP000887565">
    <property type="component" value="Unplaced"/>
</dbReference>